<dbReference type="RefSeq" id="WP_188766655.1">
    <property type="nucleotide sequence ID" value="NZ_BMKK01000005.1"/>
</dbReference>
<dbReference type="AlphaFoldDB" id="A0A916YVR2"/>
<organism evidence="2 3">
    <name type="scientific">Emticicia aquatilis</name>
    <dbReference type="NCBI Taxonomy" id="1537369"/>
    <lineage>
        <taxon>Bacteria</taxon>
        <taxon>Pseudomonadati</taxon>
        <taxon>Bacteroidota</taxon>
        <taxon>Cytophagia</taxon>
        <taxon>Cytophagales</taxon>
        <taxon>Leadbetterellaceae</taxon>
        <taxon>Emticicia</taxon>
    </lineage>
</organism>
<evidence type="ECO:0000313" key="2">
    <source>
        <dbReference type="EMBL" id="GGD61736.1"/>
    </source>
</evidence>
<feature type="signal peptide" evidence="1">
    <location>
        <begin position="1"/>
        <end position="19"/>
    </location>
</feature>
<keyword evidence="3" id="KW-1185">Reference proteome</keyword>
<dbReference type="EMBL" id="BMKK01000005">
    <property type="protein sequence ID" value="GGD61736.1"/>
    <property type="molecule type" value="Genomic_DNA"/>
</dbReference>
<evidence type="ECO:0000256" key="1">
    <source>
        <dbReference type="SAM" id="SignalP"/>
    </source>
</evidence>
<dbReference type="Proteomes" id="UP000609064">
    <property type="component" value="Unassembled WGS sequence"/>
</dbReference>
<proteinExistence type="predicted"/>
<reference evidence="2" key="2">
    <citation type="submission" date="2020-09" db="EMBL/GenBank/DDBJ databases">
        <authorList>
            <person name="Sun Q."/>
            <person name="Zhou Y."/>
        </authorList>
    </citation>
    <scope>NUCLEOTIDE SEQUENCE</scope>
    <source>
        <strain evidence="2">CGMCC 1.15958</strain>
    </source>
</reference>
<keyword evidence="1" id="KW-0732">Signal</keyword>
<protein>
    <submittedName>
        <fullName evidence="2">Uncharacterized protein</fullName>
    </submittedName>
</protein>
<name>A0A916YVR2_9BACT</name>
<feature type="chain" id="PRO_5037552383" evidence="1">
    <location>
        <begin position="20"/>
        <end position="383"/>
    </location>
</feature>
<accession>A0A916YVR2</accession>
<gene>
    <name evidence="2" type="ORF">GCM10011514_27240</name>
</gene>
<evidence type="ECO:0000313" key="3">
    <source>
        <dbReference type="Proteomes" id="UP000609064"/>
    </source>
</evidence>
<reference evidence="2" key="1">
    <citation type="journal article" date="2014" name="Int. J. Syst. Evol. Microbiol.">
        <title>Complete genome sequence of Corynebacterium casei LMG S-19264T (=DSM 44701T), isolated from a smear-ripened cheese.</title>
        <authorList>
            <consortium name="US DOE Joint Genome Institute (JGI-PGF)"/>
            <person name="Walter F."/>
            <person name="Albersmeier A."/>
            <person name="Kalinowski J."/>
            <person name="Ruckert C."/>
        </authorList>
    </citation>
    <scope>NUCLEOTIDE SEQUENCE</scope>
    <source>
        <strain evidence="2">CGMCC 1.15958</strain>
    </source>
</reference>
<comment type="caution">
    <text evidence="2">The sequence shown here is derived from an EMBL/GenBank/DDBJ whole genome shotgun (WGS) entry which is preliminary data.</text>
</comment>
<sequence length="383" mass="41193">MYRFLKVCIISFAAWQVNAQNITIRPNKIDADYTNYENVFLRSTAIPNIVGIRINGTHANPSATQDGNTLLSVEGRGYAGGSFTALNAALRFTATQNWNANNQGTRAEIYVTQNNTTLTSSRLFINHNGKVGIGNYLVTEPDHQLEVQQPSDSDKGIGVYRYAGDAPSIFGISANGSNILPYPTTSGNILARFGGKGHNSVDYTTARARIDMVANQNWTTTATGADMQFYTTQSGTSTATQKMVIQGNGNVGIGDANPQSKLSVMGDLQLGIETKNYSSNEVSFNALNRNGKSVIMFRGNGTVNLNGISGGVDGLILTVMTNSTTTLKIWGNYPLANVAASDRIVFAENGGWILDLSVNVKPNSGCMLIYDGTDQVWRVLGNN</sequence>